<dbReference type="EMBL" id="CP034348">
    <property type="protein sequence ID" value="QGX98397.1"/>
    <property type="molecule type" value="Genomic_DNA"/>
</dbReference>
<accession>A0A6I6ISA7</accession>
<evidence type="ECO:0000256" key="1">
    <source>
        <dbReference type="SAM" id="MobiDB-lite"/>
    </source>
</evidence>
<keyword evidence="3" id="KW-1185">Reference proteome</keyword>
<reference evidence="3" key="1">
    <citation type="submission" date="2018-12" db="EMBL/GenBank/DDBJ databases">
        <title>Complete genome sequence of Roseovarius sp. MME-070.</title>
        <authorList>
            <person name="Nam Y.-D."/>
            <person name="Kang J."/>
            <person name="Chung W.-H."/>
            <person name="Park Y.S."/>
        </authorList>
    </citation>
    <scope>NUCLEOTIDE SEQUENCE [LARGE SCALE GENOMIC DNA]</scope>
    <source>
        <strain evidence="3">MME-070</strain>
    </source>
</reference>
<organism evidence="2 3">
    <name type="scientific">Roseovarius faecimaris</name>
    <dbReference type="NCBI Taxonomy" id="2494550"/>
    <lineage>
        <taxon>Bacteria</taxon>
        <taxon>Pseudomonadati</taxon>
        <taxon>Pseudomonadota</taxon>
        <taxon>Alphaproteobacteria</taxon>
        <taxon>Rhodobacterales</taxon>
        <taxon>Roseobacteraceae</taxon>
        <taxon>Roseovarius</taxon>
    </lineage>
</organism>
<sequence>MTEDNRPADVVALGASAKGIQGKDIGAMRRYWQGMRKDGDVPRRSDIDPRGIEKLLENALIAERIAPGLARLRIAGQHLSDLMGMEVRGMPLSAFIAPDHRDRLSEALIELFERPAVITLHLSAPGCTGSPEMQANLILLPLRSDLGDVSRALGCLVSRGGIGRTPRRFEIVKVSIEPVDSTVAAAPETKSQPGFADPNAPFEHGPPILESERPYLRLVRDDT</sequence>
<evidence type="ECO:0000313" key="3">
    <source>
        <dbReference type="Proteomes" id="UP000428330"/>
    </source>
</evidence>
<protein>
    <submittedName>
        <fullName evidence="2">PAS domain-containing protein</fullName>
    </submittedName>
</protein>
<gene>
    <name evidence="2" type="ORF">EI983_08930</name>
</gene>
<proteinExistence type="predicted"/>
<name>A0A6I6ISA7_9RHOB</name>
<dbReference type="Pfam" id="PF07310">
    <property type="entry name" value="PAS_5"/>
    <property type="match status" value="1"/>
</dbReference>
<dbReference type="AlphaFoldDB" id="A0A6I6ISA7"/>
<dbReference type="RefSeq" id="WP_157707029.1">
    <property type="nucleotide sequence ID" value="NZ_CP034348.1"/>
</dbReference>
<dbReference type="InterPro" id="IPR009922">
    <property type="entry name" value="DUF1457"/>
</dbReference>
<dbReference type="OrthoDB" id="8478628at2"/>
<dbReference type="Proteomes" id="UP000428330">
    <property type="component" value="Chromosome"/>
</dbReference>
<dbReference type="KEGG" id="rom:EI983_08930"/>
<feature type="region of interest" description="Disordered" evidence="1">
    <location>
        <begin position="185"/>
        <end position="209"/>
    </location>
</feature>
<evidence type="ECO:0000313" key="2">
    <source>
        <dbReference type="EMBL" id="QGX98397.1"/>
    </source>
</evidence>